<gene>
    <name evidence="3" type="ORF">H6G95_34580</name>
</gene>
<proteinExistence type="predicted"/>
<evidence type="ECO:0000313" key="3">
    <source>
        <dbReference type="EMBL" id="MBD2565603.1"/>
    </source>
</evidence>
<dbReference type="SMART" id="SM00912">
    <property type="entry name" value="Haemagg_act"/>
    <property type="match status" value="1"/>
</dbReference>
<organism evidence="3 4">
    <name type="scientific">Nostoc linckia FACHB-391</name>
    <dbReference type="NCBI Taxonomy" id="2692906"/>
    <lineage>
        <taxon>Bacteria</taxon>
        <taxon>Bacillati</taxon>
        <taxon>Cyanobacteriota</taxon>
        <taxon>Cyanophyceae</taxon>
        <taxon>Nostocales</taxon>
        <taxon>Nostocaceae</taxon>
        <taxon>Nostoc</taxon>
    </lineage>
</organism>
<keyword evidence="1" id="KW-0732">Signal</keyword>
<feature type="domain" description="Filamentous haemagglutinin FhaB/tRNA nuclease CdiA-like TPS" evidence="2">
    <location>
        <begin position="26"/>
        <end position="142"/>
    </location>
</feature>
<feature type="signal peptide" evidence="1">
    <location>
        <begin position="1"/>
        <end position="27"/>
    </location>
</feature>
<name>A0ABR8F5Z7_NOSLI</name>
<dbReference type="Pfam" id="PF05860">
    <property type="entry name" value="TPS"/>
    <property type="match status" value="1"/>
</dbReference>
<dbReference type="Proteomes" id="UP000604661">
    <property type="component" value="Unassembled WGS sequence"/>
</dbReference>
<dbReference type="InterPro" id="IPR008638">
    <property type="entry name" value="FhaB/CdiA-like_TPS"/>
</dbReference>
<dbReference type="EMBL" id="JACJTE010000097">
    <property type="protein sequence ID" value="MBD2565603.1"/>
    <property type="molecule type" value="Genomic_DNA"/>
</dbReference>
<dbReference type="InterPro" id="IPR011050">
    <property type="entry name" value="Pectin_lyase_fold/virulence"/>
</dbReference>
<evidence type="ECO:0000259" key="2">
    <source>
        <dbReference type="SMART" id="SM00912"/>
    </source>
</evidence>
<dbReference type="RefSeq" id="WP_190900736.1">
    <property type="nucleotide sequence ID" value="NZ_JACJTE010000097.1"/>
</dbReference>
<evidence type="ECO:0000256" key="1">
    <source>
        <dbReference type="SAM" id="SignalP"/>
    </source>
</evidence>
<dbReference type="SUPFAM" id="SSF51126">
    <property type="entry name" value="Pectin lyase-like"/>
    <property type="match status" value="3"/>
</dbReference>
<evidence type="ECO:0000313" key="4">
    <source>
        <dbReference type="Proteomes" id="UP000604661"/>
    </source>
</evidence>
<feature type="chain" id="PRO_5046422758" evidence="1">
    <location>
        <begin position="28"/>
        <end position="958"/>
    </location>
</feature>
<reference evidence="3 4" key="1">
    <citation type="journal article" date="2020" name="ISME J.">
        <title>Comparative genomics reveals insights into cyanobacterial evolution and habitat adaptation.</title>
        <authorList>
            <person name="Chen M.Y."/>
            <person name="Teng W.K."/>
            <person name="Zhao L."/>
            <person name="Hu C.X."/>
            <person name="Zhou Y.K."/>
            <person name="Han B.P."/>
            <person name="Song L.R."/>
            <person name="Shu W.S."/>
        </authorList>
    </citation>
    <scope>NUCLEOTIDE SEQUENCE [LARGE SCALE GENOMIC DNA]</scope>
    <source>
        <strain evidence="3 4">FACHB-391</strain>
    </source>
</reference>
<sequence length="958" mass="97994">MKQRFYMLWSACGISLCLVTATTTVQAQSIQIDGTTPTTLDTCTGTCNIGGGLQRGSNLFHSFSQFNVDAGATVLFVDPGVKNILTRVTGNERSNILGTLGVSGGNANLFLINPNGIMFGENAKLQVGGSFVGTTANAIQFGNQGFFRASASEVPLLTVNPSALFYQSANGLIENRSIASSGVDSTGSNVLGLKVPDGQSLLLVGGEVNLNGGRLNAFGGRVELGGLAEPGVIGLDIDNNNFRLSFPENTALADVFLTNGARVDVTANGGGSITVNAGNIGISGNTTRLFSGINPGEIGGQSGDITLNATKAVTVTNNSRILNRVRPGAQGNSGNINIKAGSLFLSNGGQAQAVTFGEGNAGNVNIDVPNGTVTIVGDNSRLDSSVGETGIGNGGNIKITARELSIRDGGFVNTGTFGRGNAGNILVQVSDLVSLESFTQSGIFSIVSDGAVGNGGEIDITTQALSLSGGSQIAASVLSQRAENLGGQGNGGNITVNASDSVTISGSSPETGFSSGLFTATETGAEGLAGNINVNTRHFRITDGGIVNSQTLNQSNAGSITIDATTFEAINGGQVITIASSSGKAGNITVNATDSITLSGSDPTFAQRSINPIFQEEKRVQNEGAASGLFASTRTNSTGSGGNIAIATQKLIVQNEAQVSVSSKGKGDAGNLDVNTHNISLDNQGKLTSETASGEGGDITLQVRDLLLMRRNSQISTDAGSDGDGGNITINAPSGFIVAPPFGNSDITANANFGSGGEIDITTKNIFGFVPRTGADIERLDPTGEKNPNNLRTNDITAFSRQNPSLDGTVQINSPDADPSKGLVELPVNLVDASQQIVADCNSGGKTGRSSFIATGRGGVVADPTEPLIADDAVVVDWITLSPETKNRADGIQKRAVIHKQRNTEEKLQEVNSVNQPTQIVEAQGWVIDANGNVVLVAKVPTATPHNSSLTPTSCAAN</sequence>
<dbReference type="Gene3D" id="2.160.20.10">
    <property type="entry name" value="Single-stranded right-handed beta-helix, Pectin lyase-like"/>
    <property type="match status" value="3"/>
</dbReference>
<comment type="caution">
    <text evidence="3">The sequence shown here is derived from an EMBL/GenBank/DDBJ whole genome shotgun (WGS) entry which is preliminary data.</text>
</comment>
<accession>A0ABR8F5Z7</accession>
<dbReference type="NCBIfam" id="TIGR01901">
    <property type="entry name" value="adhes_NPXG"/>
    <property type="match status" value="1"/>
</dbReference>
<keyword evidence="4" id="KW-1185">Reference proteome</keyword>
<dbReference type="InterPro" id="IPR012334">
    <property type="entry name" value="Pectin_lyas_fold"/>
</dbReference>
<protein>
    <submittedName>
        <fullName evidence="3">Filamentous hemagglutinin N-terminal domain-containing protein</fullName>
    </submittedName>
</protein>